<name>A0A0C9TF10_PAXIN</name>
<sequence length="1263" mass="144685">MTMTLPTFPLLGCNRVPGVQALASPSLFKEPPLKSGTLDEVVARETFYESNDLLRALSYRELIQRWTRALLLIRSAKLTGKDVEETQKSLSKIQLEFDDHEKDIVKIIGQDAYSHMHLKFVSETPQFELDGSHHGQLEEGQMPTEGGMLETEIGQSHSASSSSMTPTGPIHQSADMLIPTEDDTLPLSLRRTCRSNRRLPLRFRDMLPEFPLPLPPQDHKGQHVQLAPTSTPHPPHADRVPEPHPTFKTEANLFGLFQIYDEGSRPSHDPQNCHDAENAVQPHQVLSPQQGTTTDSPFHPYPNESSFRLGDWYWNKGMQQSRCNFQKLVKIIGSLEFRAEDIRTTNWTAIDHELGNFDTAESATTDTEEWLDVDAGWVCTPVTISVPFHRRCLYPGPKDYSVNGFYHRSLLSIIREKLLDPTHHQFFHYEPYELHWQPPHRAHDLRVHGELFTSAAFLEAHQNLQDSPKESGCDLPDTKLWPLYVYFGNESKDKRGQPTASLCTHAAYFESLPDSFKDFVLENTGGKLPGDAFFTHCHWEFFHAQWRVLLDNDFVYAYAHGLVLTCYDGVKRRLYPRIFTYSADYPEKVLIASICNLGVCPCPRCLIPKDRVHNMGSERDMLQRRILARSDTKERRRKQYVVDTPQVEALLKGESLVPTVNAFSDRLGHLCFDFYLMLVVDLLHEFELGVWKAVFIHLLRMLDSMKGNVLSHLDRRNISELKRMAARDFEDLLQCAIPVFVGLFPEPHHSVIIKLLFLLAHWHGMAKLRMHTDETLDILENVTKALGEELHKFVAETCPAFATKELRREAECRRRRQAVKVLNLKTYKLHALRDYTAQIRRYGTADSYSTQPGELEHRLSKSRYKRTSRKAYVAQLATIERRQTCIRLIRVRSQQEALMGSDPVLDAPELRHVIGKSQNCPKDLTKFVQSNLDDPAAKDFLVKLRRHLLTRIQEIHVGKDCTDATPQAAQPLPPPEHSETDNQSSFSMCNQVVFKGNHIYQHNICRINYTMYDLRRETETINPKSNHWDIMLLAHADGPSTHPFCYARVLGTYHANVIYTGPGARDYLSRHIEFLWVQWFELMDGPSGYDHCALDIARFVPMAKADAFGFVDPADILRCCQFIPAYAEGQLHPNGMGISRSACDHQDWKFYYANRFVDRDMVMRYHWGMGVGHVYAYTSSSTNDGQQDDYQLVLGLADDPETSIDMTQEDEIQELEDDSTLWTEMDYPTSDEDSGASDSGILADAMYELDEGEDFGVYDGYKF</sequence>
<dbReference type="OrthoDB" id="2687259at2759"/>
<dbReference type="AlphaFoldDB" id="A0A0C9TF10"/>
<feature type="region of interest" description="Disordered" evidence="1">
    <location>
        <begin position="218"/>
        <end position="239"/>
    </location>
</feature>
<dbReference type="InterPro" id="IPR041078">
    <property type="entry name" value="Plavaka"/>
</dbReference>
<feature type="region of interest" description="Disordered" evidence="1">
    <location>
        <begin position="963"/>
        <end position="983"/>
    </location>
</feature>
<organism evidence="2 3">
    <name type="scientific">Paxillus involutus ATCC 200175</name>
    <dbReference type="NCBI Taxonomy" id="664439"/>
    <lineage>
        <taxon>Eukaryota</taxon>
        <taxon>Fungi</taxon>
        <taxon>Dikarya</taxon>
        <taxon>Basidiomycota</taxon>
        <taxon>Agaricomycotina</taxon>
        <taxon>Agaricomycetes</taxon>
        <taxon>Agaricomycetidae</taxon>
        <taxon>Boletales</taxon>
        <taxon>Paxilineae</taxon>
        <taxon>Paxillaceae</taxon>
        <taxon>Paxillus</taxon>
    </lineage>
</organism>
<dbReference type="HOGENOM" id="CLU_002498_0_0_1"/>
<feature type="region of interest" description="Disordered" evidence="1">
    <location>
        <begin position="153"/>
        <end position="174"/>
    </location>
</feature>
<keyword evidence="3" id="KW-1185">Reference proteome</keyword>
<dbReference type="EMBL" id="KN819455">
    <property type="protein sequence ID" value="KIJ09523.1"/>
    <property type="molecule type" value="Genomic_DNA"/>
</dbReference>
<dbReference type="Pfam" id="PF18759">
    <property type="entry name" value="Plavaka"/>
    <property type="match status" value="1"/>
</dbReference>
<evidence type="ECO:0000256" key="1">
    <source>
        <dbReference type="SAM" id="MobiDB-lite"/>
    </source>
</evidence>
<dbReference type="Proteomes" id="UP000053647">
    <property type="component" value="Unassembled WGS sequence"/>
</dbReference>
<accession>A0A0C9TF10</accession>
<evidence type="ECO:0000313" key="3">
    <source>
        <dbReference type="Proteomes" id="UP000053647"/>
    </source>
</evidence>
<feature type="region of interest" description="Disordered" evidence="1">
    <location>
        <begin position="1217"/>
        <end position="1238"/>
    </location>
</feature>
<evidence type="ECO:0000313" key="2">
    <source>
        <dbReference type="EMBL" id="KIJ09523.1"/>
    </source>
</evidence>
<gene>
    <name evidence="2" type="ORF">PAXINDRAFT_17397</name>
</gene>
<reference evidence="3" key="2">
    <citation type="submission" date="2015-01" db="EMBL/GenBank/DDBJ databases">
        <title>Evolutionary Origins and Diversification of the Mycorrhizal Mutualists.</title>
        <authorList>
            <consortium name="DOE Joint Genome Institute"/>
            <consortium name="Mycorrhizal Genomics Consortium"/>
            <person name="Kohler A."/>
            <person name="Kuo A."/>
            <person name="Nagy L.G."/>
            <person name="Floudas D."/>
            <person name="Copeland A."/>
            <person name="Barry K.W."/>
            <person name="Cichocki N."/>
            <person name="Veneault-Fourrey C."/>
            <person name="LaButti K."/>
            <person name="Lindquist E.A."/>
            <person name="Lipzen A."/>
            <person name="Lundell T."/>
            <person name="Morin E."/>
            <person name="Murat C."/>
            <person name="Riley R."/>
            <person name="Ohm R."/>
            <person name="Sun H."/>
            <person name="Tunlid A."/>
            <person name="Henrissat B."/>
            <person name="Grigoriev I.V."/>
            <person name="Hibbett D.S."/>
            <person name="Martin F."/>
        </authorList>
    </citation>
    <scope>NUCLEOTIDE SEQUENCE [LARGE SCALE GENOMIC DNA]</scope>
    <source>
        <strain evidence="3">ATCC 200175</strain>
    </source>
</reference>
<protein>
    <submittedName>
        <fullName evidence="2">Uncharacterized protein</fullName>
    </submittedName>
</protein>
<proteinExistence type="predicted"/>
<reference evidence="2 3" key="1">
    <citation type="submission" date="2014-06" db="EMBL/GenBank/DDBJ databases">
        <authorList>
            <consortium name="DOE Joint Genome Institute"/>
            <person name="Kuo A."/>
            <person name="Kohler A."/>
            <person name="Nagy L.G."/>
            <person name="Floudas D."/>
            <person name="Copeland A."/>
            <person name="Barry K.W."/>
            <person name="Cichocki N."/>
            <person name="Veneault-Fourrey C."/>
            <person name="LaButti K."/>
            <person name="Lindquist E.A."/>
            <person name="Lipzen A."/>
            <person name="Lundell T."/>
            <person name="Morin E."/>
            <person name="Murat C."/>
            <person name="Sun H."/>
            <person name="Tunlid A."/>
            <person name="Henrissat B."/>
            <person name="Grigoriev I.V."/>
            <person name="Hibbett D.S."/>
            <person name="Martin F."/>
            <person name="Nordberg H.P."/>
            <person name="Cantor M.N."/>
            <person name="Hua S.X."/>
        </authorList>
    </citation>
    <scope>NUCLEOTIDE SEQUENCE [LARGE SCALE GENOMIC DNA]</scope>
    <source>
        <strain evidence="2 3">ATCC 200175</strain>
    </source>
</reference>